<feature type="region of interest" description="Disordered" evidence="1">
    <location>
        <begin position="1"/>
        <end position="61"/>
    </location>
</feature>
<accession>A0A4U6W5F6</accession>
<proteinExistence type="predicted"/>
<dbReference type="Gramene" id="TKW37352">
    <property type="protein sequence ID" value="TKW37352"/>
    <property type="gene ID" value="SEVIR_1G041700v2"/>
</dbReference>
<name>A0A4U6W5F6_SETVI</name>
<dbReference type="AlphaFoldDB" id="A0A4U6W5F6"/>
<organism evidence="2 3">
    <name type="scientific">Setaria viridis</name>
    <name type="common">Green bristlegrass</name>
    <name type="synonym">Setaria italica subsp. viridis</name>
    <dbReference type="NCBI Taxonomy" id="4556"/>
    <lineage>
        <taxon>Eukaryota</taxon>
        <taxon>Viridiplantae</taxon>
        <taxon>Streptophyta</taxon>
        <taxon>Embryophyta</taxon>
        <taxon>Tracheophyta</taxon>
        <taxon>Spermatophyta</taxon>
        <taxon>Magnoliopsida</taxon>
        <taxon>Liliopsida</taxon>
        <taxon>Poales</taxon>
        <taxon>Poaceae</taxon>
        <taxon>PACMAD clade</taxon>
        <taxon>Panicoideae</taxon>
        <taxon>Panicodae</taxon>
        <taxon>Paniceae</taxon>
        <taxon>Cenchrinae</taxon>
        <taxon>Setaria</taxon>
    </lineage>
</organism>
<dbReference type="Proteomes" id="UP000298652">
    <property type="component" value="Chromosome 1"/>
</dbReference>
<feature type="compositionally biased region" description="Low complexity" evidence="1">
    <location>
        <begin position="43"/>
        <end position="58"/>
    </location>
</feature>
<gene>
    <name evidence="2" type="ORF">SEVIR_1G041700v2</name>
</gene>
<keyword evidence="3" id="KW-1185">Reference proteome</keyword>
<sequence>MEARGAHTVRGPAEGISAASPGALGGEYAEGEAEAGDGGGGKRCQSSRSRGCRGCSGRRTQEGVDKSDCHSFTRFFEQVDGVIFSTPMDDGGGGWNFLLLLLLDGLTDAVDAACGVQRRHRGDLGRNSPALVLSRALLRPLLSASLQPNLSPVENACRTNSM</sequence>
<reference evidence="2" key="1">
    <citation type="submission" date="2019-03" db="EMBL/GenBank/DDBJ databases">
        <title>WGS assembly of Setaria viridis.</title>
        <authorList>
            <person name="Huang P."/>
            <person name="Jenkins J."/>
            <person name="Grimwood J."/>
            <person name="Barry K."/>
            <person name="Healey A."/>
            <person name="Mamidi S."/>
            <person name="Sreedasyam A."/>
            <person name="Shu S."/>
            <person name="Feldman M."/>
            <person name="Wu J."/>
            <person name="Yu Y."/>
            <person name="Chen C."/>
            <person name="Johnson J."/>
            <person name="Rokhsar D."/>
            <person name="Baxter I."/>
            <person name="Schmutz J."/>
            <person name="Brutnell T."/>
            <person name="Kellogg E."/>
        </authorList>
    </citation>
    <scope>NUCLEOTIDE SEQUENCE [LARGE SCALE GENOMIC DNA]</scope>
</reference>
<evidence type="ECO:0000313" key="3">
    <source>
        <dbReference type="Proteomes" id="UP000298652"/>
    </source>
</evidence>
<evidence type="ECO:0000256" key="1">
    <source>
        <dbReference type="SAM" id="MobiDB-lite"/>
    </source>
</evidence>
<protein>
    <submittedName>
        <fullName evidence="2">Uncharacterized protein</fullName>
    </submittedName>
</protein>
<evidence type="ECO:0000313" key="2">
    <source>
        <dbReference type="EMBL" id="TKW37352.1"/>
    </source>
</evidence>
<dbReference type="EMBL" id="CM016552">
    <property type="protein sequence ID" value="TKW37352.1"/>
    <property type="molecule type" value="Genomic_DNA"/>
</dbReference>